<evidence type="ECO:0000256" key="5">
    <source>
        <dbReference type="ARBA" id="ARBA00022989"/>
    </source>
</evidence>
<sequence>MKVISVVTPCYNEQENVEEVYGAVKQVFNSLKRKYNYEHIFIDNKSTDKTPEILRRMARRDKRVKVIFNSRNFGHLRSPYYGLIQSDADAVILLVCDFQDPPEMIPEFIKKWEQGKRIVIGVKPKSEESQIMFAIRTIFYKIISRISDVEHIKNFTGFGLYDKSFIEILRKIDDPYPYLRGLVAELGGDIEQVEFVQPKRRRGRTKNNLYTLYDLAILGFINYSKIPIRIASLIGFSVAFLSLLVALAYLVAKIIYWNTFNAGIAPLVIGFFFFSSVQMIFIGLIGEYVGAILTQVKRRPLVIEKERINF</sequence>
<evidence type="ECO:0000256" key="4">
    <source>
        <dbReference type="ARBA" id="ARBA00022692"/>
    </source>
</evidence>
<reference evidence="9" key="1">
    <citation type="submission" date="2017-02" db="EMBL/GenBank/DDBJ databases">
        <title>Delving into the versatile metabolic prowess of the omnipresent phylum Bacteroidetes.</title>
        <authorList>
            <person name="Nobu M.K."/>
            <person name="Mei R."/>
            <person name="Narihiro T."/>
            <person name="Kuroda K."/>
            <person name="Liu W.-T."/>
        </authorList>
    </citation>
    <scope>NUCLEOTIDE SEQUENCE</scope>
    <source>
        <strain evidence="9">ADurb.Bin280</strain>
    </source>
</reference>
<dbReference type="GO" id="GO:0005886">
    <property type="term" value="C:plasma membrane"/>
    <property type="evidence" value="ECO:0007669"/>
    <property type="project" value="TreeGrafter"/>
</dbReference>
<accession>A0A1V5SER0</accession>
<feature type="domain" description="Glycosyltransferase 2-like" evidence="8">
    <location>
        <begin position="5"/>
        <end position="128"/>
    </location>
</feature>
<dbReference type="AlphaFoldDB" id="A0A1V5SER0"/>
<keyword evidence="4 7" id="KW-0812">Transmembrane</keyword>
<comment type="subcellular location">
    <subcellularLocation>
        <location evidence="1">Membrane</location>
        <topology evidence="1">Multi-pass membrane protein</topology>
    </subcellularLocation>
</comment>
<keyword evidence="5 7" id="KW-1133">Transmembrane helix</keyword>
<keyword evidence="6 7" id="KW-0472">Membrane</keyword>
<dbReference type="Gene3D" id="3.90.550.10">
    <property type="entry name" value="Spore Coat Polysaccharide Biosynthesis Protein SpsA, Chain A"/>
    <property type="match status" value="1"/>
</dbReference>
<dbReference type="PANTHER" id="PTHR48090:SF1">
    <property type="entry name" value="PROPHAGE BACTOPRENOL GLUCOSYL TRANSFERASE HOMOLOG"/>
    <property type="match status" value="1"/>
</dbReference>
<evidence type="ECO:0000256" key="3">
    <source>
        <dbReference type="ARBA" id="ARBA00022679"/>
    </source>
</evidence>
<dbReference type="Proteomes" id="UP000485367">
    <property type="component" value="Unassembled WGS sequence"/>
</dbReference>
<protein>
    <recommendedName>
        <fullName evidence="8">Glycosyltransferase 2-like domain-containing protein</fullName>
    </recommendedName>
</protein>
<evidence type="ECO:0000259" key="8">
    <source>
        <dbReference type="Pfam" id="PF00535"/>
    </source>
</evidence>
<dbReference type="CDD" id="cd04187">
    <property type="entry name" value="DPM1_like_bac"/>
    <property type="match status" value="1"/>
</dbReference>
<dbReference type="EMBL" id="MWBO01000013">
    <property type="protein sequence ID" value="OQA53030.1"/>
    <property type="molecule type" value="Genomic_DNA"/>
</dbReference>
<evidence type="ECO:0000256" key="2">
    <source>
        <dbReference type="ARBA" id="ARBA00022676"/>
    </source>
</evidence>
<feature type="transmembrane region" description="Helical" evidence="7">
    <location>
        <begin position="230"/>
        <end position="252"/>
    </location>
</feature>
<keyword evidence="2" id="KW-0328">Glycosyltransferase</keyword>
<evidence type="ECO:0000256" key="1">
    <source>
        <dbReference type="ARBA" id="ARBA00004141"/>
    </source>
</evidence>
<evidence type="ECO:0000256" key="7">
    <source>
        <dbReference type="SAM" id="Phobius"/>
    </source>
</evidence>
<evidence type="ECO:0000256" key="6">
    <source>
        <dbReference type="ARBA" id="ARBA00023136"/>
    </source>
</evidence>
<proteinExistence type="predicted"/>
<comment type="caution">
    <text evidence="9">The sequence shown here is derived from an EMBL/GenBank/DDBJ whole genome shotgun (WGS) entry which is preliminary data.</text>
</comment>
<dbReference type="InterPro" id="IPR001173">
    <property type="entry name" value="Glyco_trans_2-like"/>
</dbReference>
<dbReference type="InterPro" id="IPR029044">
    <property type="entry name" value="Nucleotide-diphossugar_trans"/>
</dbReference>
<organism evidence="9">
    <name type="scientific">candidate division WS2 bacterium ADurb.Bin280</name>
    <dbReference type="NCBI Taxonomy" id="1852829"/>
    <lineage>
        <taxon>Bacteria</taxon>
        <taxon>candidate division WS2</taxon>
    </lineage>
</organism>
<dbReference type="Pfam" id="PF00535">
    <property type="entry name" value="Glycos_transf_2"/>
    <property type="match status" value="1"/>
</dbReference>
<dbReference type="GO" id="GO:0016757">
    <property type="term" value="F:glycosyltransferase activity"/>
    <property type="evidence" value="ECO:0007669"/>
    <property type="project" value="UniProtKB-KW"/>
</dbReference>
<evidence type="ECO:0000313" key="9">
    <source>
        <dbReference type="EMBL" id="OQA53030.1"/>
    </source>
</evidence>
<keyword evidence="3" id="KW-0808">Transferase</keyword>
<feature type="transmembrane region" description="Helical" evidence="7">
    <location>
        <begin position="264"/>
        <end position="285"/>
    </location>
</feature>
<dbReference type="SUPFAM" id="SSF53448">
    <property type="entry name" value="Nucleotide-diphospho-sugar transferases"/>
    <property type="match status" value="1"/>
</dbReference>
<gene>
    <name evidence="9" type="ORF">BWY43_00217</name>
</gene>
<dbReference type="InterPro" id="IPR050256">
    <property type="entry name" value="Glycosyltransferase_2"/>
</dbReference>
<name>A0A1V5SER0_9BACT</name>
<dbReference type="PANTHER" id="PTHR48090">
    <property type="entry name" value="UNDECAPRENYL-PHOSPHATE 4-DEOXY-4-FORMAMIDO-L-ARABINOSE TRANSFERASE-RELATED"/>
    <property type="match status" value="1"/>
</dbReference>